<reference evidence="2" key="1">
    <citation type="journal article" date="2018" name="Nat. Plants">
        <title>Whole-genome landscape of Medicago truncatula symbiotic genes.</title>
        <authorList>
            <person name="Pecrix Y."/>
            <person name="Staton S.E."/>
            <person name="Sallet E."/>
            <person name="Lelandais-Briere C."/>
            <person name="Moreau S."/>
            <person name="Carrere S."/>
            <person name="Blein T."/>
            <person name="Jardinaud M.F."/>
            <person name="Latrasse D."/>
            <person name="Zouine M."/>
            <person name="Zahm M."/>
            <person name="Kreplak J."/>
            <person name="Mayjonade B."/>
            <person name="Satge C."/>
            <person name="Perez M."/>
            <person name="Cauet S."/>
            <person name="Marande W."/>
            <person name="Chantry-Darmon C."/>
            <person name="Lopez-Roques C."/>
            <person name="Bouchez O."/>
            <person name="Berard A."/>
            <person name="Debelle F."/>
            <person name="Munos S."/>
            <person name="Bendahmane A."/>
            <person name="Berges H."/>
            <person name="Niebel A."/>
            <person name="Buitink J."/>
            <person name="Frugier F."/>
            <person name="Benhamed M."/>
            <person name="Crespi M."/>
            <person name="Gouzy J."/>
            <person name="Gamas P."/>
        </authorList>
    </citation>
    <scope>NUCLEOTIDE SEQUENCE [LARGE SCALE GENOMIC DNA]</scope>
    <source>
        <strain evidence="2">cv. Jemalong A17</strain>
    </source>
</reference>
<gene>
    <name evidence="1" type="ORF">MtrunA17_Chr1g0198501</name>
</gene>
<dbReference type="EMBL" id="PSQE01000001">
    <property type="protein sequence ID" value="RHN81393.1"/>
    <property type="molecule type" value="Genomic_DNA"/>
</dbReference>
<dbReference type="AlphaFoldDB" id="A0A396JYX3"/>
<evidence type="ECO:0000313" key="1">
    <source>
        <dbReference type="EMBL" id="RHN81393.1"/>
    </source>
</evidence>
<proteinExistence type="predicted"/>
<accession>A0A396JYX3</accession>
<sequence>MPTPEASIGPMVDPHPMSFLTTNSYIGRLWIFPTSLKRRDVIPLVA</sequence>
<dbReference type="Proteomes" id="UP000265566">
    <property type="component" value="Chromosome 1"/>
</dbReference>
<evidence type="ECO:0000313" key="2">
    <source>
        <dbReference type="Proteomes" id="UP000265566"/>
    </source>
</evidence>
<comment type="caution">
    <text evidence="1">The sequence shown here is derived from an EMBL/GenBank/DDBJ whole genome shotgun (WGS) entry which is preliminary data.</text>
</comment>
<dbReference type="Gramene" id="rna5422">
    <property type="protein sequence ID" value="RHN81393.1"/>
    <property type="gene ID" value="gene5422"/>
</dbReference>
<name>A0A396JYX3_MEDTR</name>
<organism evidence="1 2">
    <name type="scientific">Medicago truncatula</name>
    <name type="common">Barrel medic</name>
    <name type="synonym">Medicago tribuloides</name>
    <dbReference type="NCBI Taxonomy" id="3880"/>
    <lineage>
        <taxon>Eukaryota</taxon>
        <taxon>Viridiplantae</taxon>
        <taxon>Streptophyta</taxon>
        <taxon>Embryophyta</taxon>
        <taxon>Tracheophyta</taxon>
        <taxon>Spermatophyta</taxon>
        <taxon>Magnoliopsida</taxon>
        <taxon>eudicotyledons</taxon>
        <taxon>Gunneridae</taxon>
        <taxon>Pentapetalae</taxon>
        <taxon>rosids</taxon>
        <taxon>fabids</taxon>
        <taxon>Fabales</taxon>
        <taxon>Fabaceae</taxon>
        <taxon>Papilionoideae</taxon>
        <taxon>50 kb inversion clade</taxon>
        <taxon>NPAAA clade</taxon>
        <taxon>Hologalegina</taxon>
        <taxon>IRL clade</taxon>
        <taxon>Trifolieae</taxon>
        <taxon>Medicago</taxon>
    </lineage>
</organism>
<protein>
    <submittedName>
        <fullName evidence="1">Uncharacterized protein</fullName>
    </submittedName>
</protein>